<protein>
    <submittedName>
        <fullName evidence="2">Uncharacterized protein</fullName>
    </submittedName>
</protein>
<evidence type="ECO:0000313" key="3">
    <source>
        <dbReference type="Proteomes" id="UP001054945"/>
    </source>
</evidence>
<keyword evidence="3" id="KW-1185">Reference proteome</keyword>
<proteinExistence type="predicted"/>
<gene>
    <name evidence="2" type="ORF">CEXT_788481</name>
</gene>
<evidence type="ECO:0000256" key="1">
    <source>
        <dbReference type="SAM" id="MobiDB-lite"/>
    </source>
</evidence>
<feature type="region of interest" description="Disordered" evidence="1">
    <location>
        <begin position="96"/>
        <end position="139"/>
    </location>
</feature>
<organism evidence="2 3">
    <name type="scientific">Caerostris extrusa</name>
    <name type="common">Bark spider</name>
    <name type="synonym">Caerostris bankana</name>
    <dbReference type="NCBI Taxonomy" id="172846"/>
    <lineage>
        <taxon>Eukaryota</taxon>
        <taxon>Metazoa</taxon>
        <taxon>Ecdysozoa</taxon>
        <taxon>Arthropoda</taxon>
        <taxon>Chelicerata</taxon>
        <taxon>Arachnida</taxon>
        <taxon>Araneae</taxon>
        <taxon>Araneomorphae</taxon>
        <taxon>Entelegynae</taxon>
        <taxon>Araneoidea</taxon>
        <taxon>Araneidae</taxon>
        <taxon>Caerostris</taxon>
    </lineage>
</organism>
<accession>A0AAV4N5G4</accession>
<evidence type="ECO:0000313" key="2">
    <source>
        <dbReference type="EMBL" id="GIX79944.1"/>
    </source>
</evidence>
<dbReference type="EMBL" id="BPLR01020555">
    <property type="protein sequence ID" value="GIX79944.1"/>
    <property type="molecule type" value="Genomic_DNA"/>
</dbReference>
<sequence>MCDTVQLYQTSEVPTFCKEEENSAACPAKAVVDSKIPSPPFTHSNTLPFPPPPQPSRCHDNRVARRSKWSVSTCYYQRKKVLLWTQRRNAYEFRAKSGRTSAVPRSKSQLNSQKERRRKKSNLSLHLSRGSFSIGPTGGHVTVCHTPPTTRPGYTHTLTHNPSAELLYFSVNCKPRQA</sequence>
<comment type="caution">
    <text evidence="2">The sequence shown here is derived from an EMBL/GenBank/DDBJ whole genome shotgun (WGS) entry which is preliminary data.</text>
</comment>
<name>A0AAV4N5G4_CAEEX</name>
<dbReference type="AlphaFoldDB" id="A0AAV4N5G4"/>
<dbReference type="Proteomes" id="UP001054945">
    <property type="component" value="Unassembled WGS sequence"/>
</dbReference>
<reference evidence="2 3" key="1">
    <citation type="submission" date="2021-06" db="EMBL/GenBank/DDBJ databases">
        <title>Caerostris extrusa draft genome.</title>
        <authorList>
            <person name="Kono N."/>
            <person name="Arakawa K."/>
        </authorList>
    </citation>
    <scope>NUCLEOTIDE SEQUENCE [LARGE SCALE GENOMIC DNA]</scope>
</reference>